<gene>
    <name evidence="1" type="ORF">J2Z42_002451</name>
</gene>
<name>A0ABS4KXY5_9CLOT</name>
<evidence type="ECO:0000313" key="1">
    <source>
        <dbReference type="EMBL" id="MBP2033744.1"/>
    </source>
</evidence>
<evidence type="ECO:0000313" key="2">
    <source>
        <dbReference type="Proteomes" id="UP001519307"/>
    </source>
</evidence>
<reference evidence="1 2" key="1">
    <citation type="submission" date="2021-03" db="EMBL/GenBank/DDBJ databases">
        <title>Genomic Encyclopedia of Type Strains, Phase IV (KMG-IV): sequencing the most valuable type-strain genomes for metagenomic binning, comparative biology and taxonomic classification.</title>
        <authorList>
            <person name="Goeker M."/>
        </authorList>
    </citation>
    <scope>NUCLEOTIDE SEQUENCE [LARGE SCALE GENOMIC DNA]</scope>
    <source>
        <strain evidence="1 2">DSM 28783</strain>
    </source>
</reference>
<keyword evidence="2" id="KW-1185">Reference proteome</keyword>
<comment type="caution">
    <text evidence="1">The sequence shown here is derived from an EMBL/GenBank/DDBJ whole genome shotgun (WGS) entry which is preliminary data.</text>
</comment>
<dbReference type="RefSeq" id="WP_209703001.1">
    <property type="nucleotide sequence ID" value="NZ_JAGGLM010000020.1"/>
</dbReference>
<proteinExistence type="predicted"/>
<sequence length="148" mass="16907">MRISAAKFKFTEKDILNIIKDYVQLDEINIEEVLIGEIVIIKGKYVKKLNVPFEIQIGIGSIKNNYLNIKIYKLKVMGLKIAGLIKDAITKNIINDLFSYGMRLNNDTILINLSDIVKLIPHFNFNLTKINIVDGTLELEAENIVKEE</sequence>
<evidence type="ECO:0008006" key="3">
    <source>
        <dbReference type="Google" id="ProtNLM"/>
    </source>
</evidence>
<accession>A0ABS4KXY5</accession>
<protein>
    <recommendedName>
        <fullName evidence="3">DUF3794 domain-containing protein</fullName>
    </recommendedName>
</protein>
<dbReference type="EMBL" id="JAGGLM010000020">
    <property type="protein sequence ID" value="MBP2033744.1"/>
    <property type="molecule type" value="Genomic_DNA"/>
</dbReference>
<dbReference type="Proteomes" id="UP001519307">
    <property type="component" value="Unassembled WGS sequence"/>
</dbReference>
<organism evidence="1 2">
    <name type="scientific">Clostridium algifaecis</name>
    <dbReference type="NCBI Taxonomy" id="1472040"/>
    <lineage>
        <taxon>Bacteria</taxon>
        <taxon>Bacillati</taxon>
        <taxon>Bacillota</taxon>
        <taxon>Clostridia</taxon>
        <taxon>Eubacteriales</taxon>
        <taxon>Clostridiaceae</taxon>
        <taxon>Clostridium</taxon>
    </lineage>
</organism>